<dbReference type="InterPro" id="IPR023210">
    <property type="entry name" value="NADP_OxRdtase_dom"/>
</dbReference>
<dbReference type="EMBL" id="ML178845">
    <property type="protein sequence ID" value="TFK97672.1"/>
    <property type="molecule type" value="Genomic_DNA"/>
</dbReference>
<evidence type="ECO:0000313" key="3">
    <source>
        <dbReference type="EMBL" id="TFK97672.1"/>
    </source>
</evidence>
<evidence type="ECO:0000313" key="4">
    <source>
        <dbReference type="Proteomes" id="UP000305067"/>
    </source>
</evidence>
<keyword evidence="4" id="KW-1185">Reference proteome</keyword>
<feature type="domain" description="NADP-dependent oxidoreductase" evidence="2">
    <location>
        <begin position="22"/>
        <end position="321"/>
    </location>
</feature>
<sequence length="355" mass="39139">MSSTTSYPTRQLGKNGPFVSAIGFGAMGIGSAIYGPDASEEEKGALLTAAADKGVTFWDTSDFYMTSEANIGAWFAKTSRRSEIFLATKFGGSNLEDHRFSAPRSEPAYILRRLANSLQDLQTDYIDLYYQHRVDPTVPIEVVLETLRPAVEKGTIRYLGLSECSVETLRRAKAVPGLGEKVVAAQMEFSPFEISIETNGFVAAARELGVAIVAYSPLGRGLISGRYRSRDDFPKDDFRLGIPRFSEENFPKNVQLVDKFQDIARKYDTTPAQVALAWILAEHKDFFPIPGTRTIERLNENAQGALLKLSDEDVKIIRKLVDEAAVVSGSRYTEAYLSSPGMSGNCIAMSEWKGE</sequence>
<dbReference type="PRINTS" id="PR00069">
    <property type="entry name" value="ALDKETRDTASE"/>
</dbReference>
<dbReference type="STRING" id="1884261.A0A5C3Q6Q0"/>
<dbReference type="GO" id="GO:0016491">
    <property type="term" value="F:oxidoreductase activity"/>
    <property type="evidence" value="ECO:0007669"/>
    <property type="project" value="UniProtKB-KW"/>
</dbReference>
<dbReference type="Pfam" id="PF00248">
    <property type="entry name" value="Aldo_ket_red"/>
    <property type="match status" value="1"/>
</dbReference>
<accession>A0A5C3Q6Q0</accession>
<organism evidence="3 4">
    <name type="scientific">Pterulicium gracile</name>
    <dbReference type="NCBI Taxonomy" id="1884261"/>
    <lineage>
        <taxon>Eukaryota</taxon>
        <taxon>Fungi</taxon>
        <taxon>Dikarya</taxon>
        <taxon>Basidiomycota</taxon>
        <taxon>Agaricomycotina</taxon>
        <taxon>Agaricomycetes</taxon>
        <taxon>Agaricomycetidae</taxon>
        <taxon>Agaricales</taxon>
        <taxon>Pleurotineae</taxon>
        <taxon>Pterulaceae</taxon>
        <taxon>Pterulicium</taxon>
    </lineage>
</organism>
<gene>
    <name evidence="3" type="ORF">BDV98DRAFT_613998</name>
</gene>
<dbReference type="PANTHER" id="PTHR43625">
    <property type="entry name" value="AFLATOXIN B1 ALDEHYDE REDUCTASE"/>
    <property type="match status" value="1"/>
</dbReference>
<dbReference type="OrthoDB" id="37537at2759"/>
<dbReference type="InterPro" id="IPR050791">
    <property type="entry name" value="Aldo-Keto_reductase"/>
</dbReference>
<proteinExistence type="predicted"/>
<evidence type="ECO:0000256" key="1">
    <source>
        <dbReference type="ARBA" id="ARBA00023002"/>
    </source>
</evidence>
<dbReference type="Gene3D" id="3.20.20.100">
    <property type="entry name" value="NADP-dependent oxidoreductase domain"/>
    <property type="match status" value="1"/>
</dbReference>
<dbReference type="PANTHER" id="PTHR43625:SF40">
    <property type="entry name" value="ALDO-KETO REDUCTASE YAKC [NADP(+)]"/>
    <property type="match status" value="1"/>
</dbReference>
<dbReference type="AlphaFoldDB" id="A0A5C3Q6Q0"/>
<reference evidence="3 4" key="1">
    <citation type="journal article" date="2019" name="Nat. Ecol. Evol.">
        <title>Megaphylogeny resolves global patterns of mushroom evolution.</title>
        <authorList>
            <person name="Varga T."/>
            <person name="Krizsan K."/>
            <person name="Foldi C."/>
            <person name="Dima B."/>
            <person name="Sanchez-Garcia M."/>
            <person name="Sanchez-Ramirez S."/>
            <person name="Szollosi G.J."/>
            <person name="Szarkandi J.G."/>
            <person name="Papp V."/>
            <person name="Albert L."/>
            <person name="Andreopoulos W."/>
            <person name="Angelini C."/>
            <person name="Antonin V."/>
            <person name="Barry K.W."/>
            <person name="Bougher N.L."/>
            <person name="Buchanan P."/>
            <person name="Buyck B."/>
            <person name="Bense V."/>
            <person name="Catcheside P."/>
            <person name="Chovatia M."/>
            <person name="Cooper J."/>
            <person name="Damon W."/>
            <person name="Desjardin D."/>
            <person name="Finy P."/>
            <person name="Geml J."/>
            <person name="Haridas S."/>
            <person name="Hughes K."/>
            <person name="Justo A."/>
            <person name="Karasinski D."/>
            <person name="Kautmanova I."/>
            <person name="Kiss B."/>
            <person name="Kocsube S."/>
            <person name="Kotiranta H."/>
            <person name="LaButti K.M."/>
            <person name="Lechner B.E."/>
            <person name="Liimatainen K."/>
            <person name="Lipzen A."/>
            <person name="Lukacs Z."/>
            <person name="Mihaltcheva S."/>
            <person name="Morgado L.N."/>
            <person name="Niskanen T."/>
            <person name="Noordeloos M.E."/>
            <person name="Ohm R.A."/>
            <person name="Ortiz-Santana B."/>
            <person name="Ovrebo C."/>
            <person name="Racz N."/>
            <person name="Riley R."/>
            <person name="Savchenko A."/>
            <person name="Shiryaev A."/>
            <person name="Soop K."/>
            <person name="Spirin V."/>
            <person name="Szebenyi C."/>
            <person name="Tomsovsky M."/>
            <person name="Tulloss R.E."/>
            <person name="Uehling J."/>
            <person name="Grigoriev I.V."/>
            <person name="Vagvolgyi C."/>
            <person name="Papp T."/>
            <person name="Martin F.M."/>
            <person name="Miettinen O."/>
            <person name="Hibbett D.S."/>
            <person name="Nagy L.G."/>
        </authorList>
    </citation>
    <scope>NUCLEOTIDE SEQUENCE [LARGE SCALE GENOMIC DNA]</scope>
    <source>
        <strain evidence="3 4">CBS 309.79</strain>
    </source>
</reference>
<protein>
    <submittedName>
        <fullName evidence="3">NADP-dependent oxidoreductase domain-containing protein</fullName>
    </submittedName>
</protein>
<evidence type="ECO:0000259" key="2">
    <source>
        <dbReference type="Pfam" id="PF00248"/>
    </source>
</evidence>
<keyword evidence="1" id="KW-0560">Oxidoreductase</keyword>
<dbReference type="Proteomes" id="UP000305067">
    <property type="component" value="Unassembled WGS sequence"/>
</dbReference>
<dbReference type="InterPro" id="IPR020471">
    <property type="entry name" value="AKR"/>
</dbReference>
<dbReference type="InterPro" id="IPR036812">
    <property type="entry name" value="NAD(P)_OxRdtase_dom_sf"/>
</dbReference>
<name>A0A5C3Q6Q0_9AGAR</name>
<dbReference type="SUPFAM" id="SSF51430">
    <property type="entry name" value="NAD(P)-linked oxidoreductase"/>
    <property type="match status" value="1"/>
</dbReference>
<dbReference type="GO" id="GO:0005737">
    <property type="term" value="C:cytoplasm"/>
    <property type="evidence" value="ECO:0007669"/>
    <property type="project" value="TreeGrafter"/>
</dbReference>